<evidence type="ECO:0000313" key="11">
    <source>
        <dbReference type="Proteomes" id="UP000085678"/>
    </source>
</evidence>
<dbReference type="InterPro" id="IPR013766">
    <property type="entry name" value="Thioredoxin_domain"/>
</dbReference>
<comment type="similarity">
    <text evidence="2 9">Belongs to the peroxiredoxin family. Prx5 subfamily.</text>
</comment>
<dbReference type="GO" id="GO:0008379">
    <property type="term" value="F:thioredoxin peroxidase activity"/>
    <property type="evidence" value="ECO:0007669"/>
    <property type="project" value="InterPro"/>
</dbReference>
<evidence type="ECO:0000313" key="12">
    <source>
        <dbReference type="RefSeq" id="XP_013386184.1"/>
    </source>
</evidence>
<dbReference type="CDD" id="cd03013">
    <property type="entry name" value="PRX5_like"/>
    <property type="match status" value="1"/>
</dbReference>
<dbReference type="InParanoid" id="A0A1S3HMC0"/>
<reference evidence="12" key="1">
    <citation type="submission" date="2025-08" db="UniProtKB">
        <authorList>
            <consortium name="RefSeq"/>
        </authorList>
    </citation>
    <scope>IDENTIFICATION</scope>
    <source>
        <tissue evidence="12">Gonads</tissue>
    </source>
</reference>
<dbReference type="Pfam" id="PF08534">
    <property type="entry name" value="Redoxin"/>
    <property type="match status" value="1"/>
</dbReference>
<feature type="active site" description="Cysteine sulfenic acid (-SOH) intermediate" evidence="8">
    <location>
        <position position="76"/>
    </location>
</feature>
<dbReference type="GO" id="GO:0034599">
    <property type="term" value="P:cellular response to oxidative stress"/>
    <property type="evidence" value="ECO:0007669"/>
    <property type="project" value="InterPro"/>
</dbReference>
<keyword evidence="3 9" id="KW-0575">Peroxidase</keyword>
<evidence type="ECO:0000256" key="6">
    <source>
        <dbReference type="ARBA" id="ARBA00023284"/>
    </source>
</evidence>
<dbReference type="Gene3D" id="3.40.30.10">
    <property type="entry name" value="Glutaredoxin"/>
    <property type="match status" value="1"/>
</dbReference>
<dbReference type="FunFam" id="3.40.30.10:FF:000020">
    <property type="entry name" value="Peroxiredoxin"/>
    <property type="match status" value="1"/>
</dbReference>
<evidence type="ECO:0000256" key="2">
    <source>
        <dbReference type="ARBA" id="ARBA00010505"/>
    </source>
</evidence>
<dbReference type="SUPFAM" id="SSF52833">
    <property type="entry name" value="Thioredoxin-like"/>
    <property type="match status" value="1"/>
</dbReference>
<protein>
    <recommendedName>
        <fullName evidence="9">Peroxiredoxin-5</fullName>
        <ecNumber evidence="9">1.11.1.24</ecNumber>
    </recommendedName>
</protein>
<keyword evidence="11" id="KW-1185">Reference proteome</keyword>
<dbReference type="GO" id="GO:0045454">
    <property type="term" value="P:cell redox homeostasis"/>
    <property type="evidence" value="ECO:0007669"/>
    <property type="project" value="TreeGrafter"/>
</dbReference>
<comment type="function">
    <text evidence="1">Thiol-specific peroxidase that catalyzes the reduction of hydrogen peroxide and organic hydroperoxides to water and alcohols, respectively. Plays a role in cell protection against oxidative stress by detoxifying peroxides and as sensor of hydrogen peroxide-mediated signaling events.</text>
</comment>
<dbReference type="InterPro" id="IPR036249">
    <property type="entry name" value="Thioredoxin-like_sf"/>
</dbReference>
<dbReference type="Proteomes" id="UP000085678">
    <property type="component" value="Unplaced"/>
</dbReference>
<dbReference type="PANTHER" id="PTHR10430">
    <property type="entry name" value="PEROXIREDOXIN"/>
    <property type="match status" value="1"/>
</dbReference>
<dbReference type="GO" id="GO:0042744">
    <property type="term" value="P:hydrogen peroxide catabolic process"/>
    <property type="evidence" value="ECO:0007669"/>
    <property type="project" value="TreeGrafter"/>
</dbReference>
<dbReference type="STRING" id="7574.A0A1S3HMC0"/>
<evidence type="ECO:0000256" key="5">
    <source>
        <dbReference type="ARBA" id="ARBA00023002"/>
    </source>
</evidence>
<evidence type="ECO:0000256" key="9">
    <source>
        <dbReference type="RuleBase" id="RU366011"/>
    </source>
</evidence>
<keyword evidence="6 9" id="KW-0676">Redox-active center</keyword>
<sequence>MRCCGKVLTQVNRQFIRGSRTFFTATVNSMPIKEGDRLPNIEVLEKTPNTKVNLGDLFKGKKGVLFGVPGAFTPGCSKTHLPGYVQNFDKLKAKGMDVVACIAVNDPFVMDAWGENQGANGKIRMLADYKGEFAKAADLEKDLTGALGSVRCKRFSMVVEDGVVKKLNVEPDGTGLTCSLADNVLSQL</sequence>
<evidence type="ECO:0000259" key="10">
    <source>
        <dbReference type="PROSITE" id="PS51352"/>
    </source>
</evidence>
<evidence type="ECO:0000256" key="1">
    <source>
        <dbReference type="ARBA" id="ARBA00003330"/>
    </source>
</evidence>
<proteinExistence type="inferred from homology"/>
<name>A0A1S3HMC0_LINAN</name>
<dbReference type="GO" id="GO:0005777">
    <property type="term" value="C:peroxisome"/>
    <property type="evidence" value="ECO:0007669"/>
    <property type="project" value="TreeGrafter"/>
</dbReference>
<dbReference type="PANTHER" id="PTHR10430:SF16">
    <property type="entry name" value="PEROXIREDOXIN-5, MITOCHONDRIAL"/>
    <property type="match status" value="1"/>
</dbReference>
<gene>
    <name evidence="12" type="primary">LOC106155750</name>
</gene>
<evidence type="ECO:0000256" key="3">
    <source>
        <dbReference type="ARBA" id="ARBA00022559"/>
    </source>
</evidence>
<evidence type="ECO:0000256" key="8">
    <source>
        <dbReference type="PIRSR" id="PIRSR637944-1"/>
    </source>
</evidence>
<feature type="domain" description="Thioredoxin" evidence="10">
    <location>
        <begin position="32"/>
        <end position="188"/>
    </location>
</feature>
<dbReference type="GO" id="GO:0005739">
    <property type="term" value="C:mitochondrion"/>
    <property type="evidence" value="ECO:0007669"/>
    <property type="project" value="TreeGrafter"/>
</dbReference>
<accession>A0A1S3HMC0</accession>
<dbReference type="PROSITE" id="PS51352">
    <property type="entry name" value="THIOREDOXIN_2"/>
    <property type="match status" value="1"/>
</dbReference>
<dbReference type="FunCoup" id="A0A1S3HMC0">
    <property type="interactions" value="1332"/>
</dbReference>
<evidence type="ECO:0000256" key="4">
    <source>
        <dbReference type="ARBA" id="ARBA00022862"/>
    </source>
</evidence>
<evidence type="ECO:0000256" key="7">
    <source>
        <dbReference type="ARBA" id="ARBA00049091"/>
    </source>
</evidence>
<comment type="catalytic activity">
    <reaction evidence="7 9">
        <text>a hydroperoxide + [thioredoxin]-dithiol = an alcohol + [thioredoxin]-disulfide + H2O</text>
        <dbReference type="Rhea" id="RHEA:62620"/>
        <dbReference type="Rhea" id="RHEA-COMP:10698"/>
        <dbReference type="Rhea" id="RHEA-COMP:10700"/>
        <dbReference type="ChEBI" id="CHEBI:15377"/>
        <dbReference type="ChEBI" id="CHEBI:29950"/>
        <dbReference type="ChEBI" id="CHEBI:30879"/>
        <dbReference type="ChEBI" id="CHEBI:35924"/>
        <dbReference type="ChEBI" id="CHEBI:50058"/>
        <dbReference type="EC" id="1.11.1.24"/>
    </reaction>
</comment>
<dbReference type="AlphaFoldDB" id="A0A1S3HMC0"/>
<dbReference type="InterPro" id="IPR037944">
    <property type="entry name" value="PRX5-like"/>
</dbReference>
<dbReference type="RefSeq" id="XP_013386184.1">
    <property type="nucleotide sequence ID" value="XM_013530730.1"/>
</dbReference>
<keyword evidence="5 9" id="KW-0560">Oxidoreductase</keyword>
<dbReference type="OMA" id="SAWGKQH"/>
<keyword evidence="4 9" id="KW-0049">Antioxidant</keyword>
<dbReference type="OrthoDB" id="1882547at2759"/>
<dbReference type="GeneID" id="106155750"/>
<dbReference type="KEGG" id="lak:106155750"/>
<organism evidence="11 12">
    <name type="scientific">Lingula anatina</name>
    <name type="common">Brachiopod</name>
    <name type="synonym">Lingula unguis</name>
    <dbReference type="NCBI Taxonomy" id="7574"/>
    <lineage>
        <taxon>Eukaryota</taxon>
        <taxon>Metazoa</taxon>
        <taxon>Spiralia</taxon>
        <taxon>Lophotrochozoa</taxon>
        <taxon>Brachiopoda</taxon>
        <taxon>Linguliformea</taxon>
        <taxon>Lingulata</taxon>
        <taxon>Lingulida</taxon>
        <taxon>Linguloidea</taxon>
        <taxon>Lingulidae</taxon>
        <taxon>Lingula</taxon>
    </lineage>
</organism>
<dbReference type="EC" id="1.11.1.24" evidence="9"/>
<dbReference type="InterPro" id="IPR013740">
    <property type="entry name" value="Redoxin"/>
</dbReference>